<gene>
    <name evidence="2" type="ORF">CP977_10995</name>
    <name evidence="1" type="ORF">GCM10010497_49980</name>
</gene>
<evidence type="ECO:0008006" key="5">
    <source>
        <dbReference type="Google" id="ProtNLM"/>
    </source>
</evidence>
<reference evidence="1 4" key="1">
    <citation type="journal article" date="2014" name="Int. J. Syst. Evol. Microbiol.">
        <title>Complete genome sequence of Corynebacterium casei LMG S-19264T (=DSM 44701T), isolated from a smear-ripened cheese.</title>
        <authorList>
            <consortium name="US DOE Joint Genome Institute (JGI-PGF)"/>
            <person name="Walter F."/>
            <person name="Albersmeier A."/>
            <person name="Kalinowski J."/>
            <person name="Ruckert C."/>
        </authorList>
    </citation>
    <scope>NUCLEOTIDE SEQUENCE [LARGE SCALE GENOMIC DNA]</scope>
    <source>
        <strain evidence="1 4">JCM 4205</strain>
    </source>
</reference>
<dbReference type="EMBL" id="BMSJ01000010">
    <property type="protein sequence ID" value="GGR40814.1"/>
    <property type="molecule type" value="Genomic_DNA"/>
</dbReference>
<dbReference type="RefSeq" id="WP_062755921.1">
    <property type="nucleotide sequence ID" value="NZ_BMSJ01000010.1"/>
</dbReference>
<evidence type="ECO:0000313" key="2">
    <source>
        <dbReference type="EMBL" id="QEV32639.1"/>
    </source>
</evidence>
<dbReference type="InterPro" id="IPR037883">
    <property type="entry name" value="Knr4/Smi1-like_sf"/>
</dbReference>
<dbReference type="Proteomes" id="UP000326029">
    <property type="component" value="Chromosome"/>
</dbReference>
<dbReference type="SUPFAM" id="SSF160631">
    <property type="entry name" value="SMI1/KNR4-like"/>
    <property type="match status" value="1"/>
</dbReference>
<evidence type="ECO:0000313" key="3">
    <source>
        <dbReference type="Proteomes" id="UP000326029"/>
    </source>
</evidence>
<evidence type="ECO:0000313" key="4">
    <source>
        <dbReference type="Proteomes" id="UP000642014"/>
    </source>
</evidence>
<dbReference type="Gene3D" id="3.40.1580.10">
    <property type="entry name" value="SMI1/KNR4-like"/>
    <property type="match status" value="1"/>
</dbReference>
<dbReference type="EMBL" id="CP023693">
    <property type="protein sequence ID" value="QEV32639.1"/>
    <property type="molecule type" value="Genomic_DNA"/>
</dbReference>
<keyword evidence="3" id="KW-1185">Reference proteome</keyword>
<name>A0AAV4KSN5_9ACTN</name>
<reference evidence="2 3" key="2">
    <citation type="submission" date="2017-09" db="EMBL/GenBank/DDBJ databases">
        <authorList>
            <person name="Lee N."/>
            <person name="Cho B.-K."/>
        </authorList>
    </citation>
    <scope>NUCLEOTIDE SEQUENCE [LARGE SCALE GENOMIC DNA]</scope>
    <source>
        <strain evidence="2 3">ATCC 19740</strain>
    </source>
</reference>
<sequence length="204" mass="23193">MTDLETLRRLMPPKAAPDTSVDWARMSESWGTEFPPDYRVFMEVWGPGAIDNFFQVQVPEPKTEELSSPYGGMLVETLTAEDVWVSFKKEPELEGARPRLIAWGSDAAADIVCWDASGDDPSAWPVLVYHRGKGIWQRHDCGMVEFLVRVLRAEFPANPLSDLSLWGRHPALFLSESEEERLLEQGLDPWAVPRARTPRRSRVQ</sequence>
<evidence type="ECO:0000313" key="1">
    <source>
        <dbReference type="EMBL" id="GGR40814.1"/>
    </source>
</evidence>
<reference evidence="1" key="3">
    <citation type="submission" date="2023-08" db="EMBL/GenBank/DDBJ databases">
        <authorList>
            <person name="Sun Q."/>
            <person name="Ohkuma M."/>
        </authorList>
    </citation>
    <scope>NUCLEOTIDE SEQUENCE</scope>
    <source>
        <strain evidence="1">JCM 4205</strain>
    </source>
</reference>
<accession>A0AAV4KSN5</accession>
<dbReference type="GeneID" id="95454296"/>
<protein>
    <recommendedName>
        <fullName evidence="5">SMI1/KNR4 family protein</fullName>
    </recommendedName>
</protein>
<organism evidence="1 4">
    <name type="scientific">Streptomyces cinereoruber</name>
    <dbReference type="NCBI Taxonomy" id="67260"/>
    <lineage>
        <taxon>Bacteria</taxon>
        <taxon>Bacillati</taxon>
        <taxon>Actinomycetota</taxon>
        <taxon>Actinomycetes</taxon>
        <taxon>Kitasatosporales</taxon>
        <taxon>Streptomycetaceae</taxon>
        <taxon>Streptomyces</taxon>
    </lineage>
</organism>
<proteinExistence type="predicted"/>
<dbReference type="Proteomes" id="UP000642014">
    <property type="component" value="Unassembled WGS sequence"/>
</dbReference>
<dbReference type="AlphaFoldDB" id="A0AAV4KSN5"/>